<proteinExistence type="predicted"/>
<dbReference type="AlphaFoldDB" id="A0A1Y5XX25"/>
<gene>
    <name evidence="2" type="ORF">SAMN05661093_06453</name>
</gene>
<protein>
    <submittedName>
        <fullName evidence="2">Uncharacterized protein</fullName>
    </submittedName>
</protein>
<sequence length="247" mass="26946">MEIHQLSAGPFRLRVSEVRKPWGGARLDARMGVGCGSTGTTTSGLVDQRDRAALGRGARAVFSERSSSSSQTWSNVGDEVPRACSGCWDRSRWLRLVRALPERPVSAPRVLGVDDFALLRGSVYATCCWTWTRTGRSTCVHAAARARLDTRRLRTRTPTGEAHPRAIRCCARTTRPGTIAGCDQPPAGFGPRHGPPLRPRDHCGRTAGQGGQLDQHAGQEATRRFHEAILVSMTRMVGVESVRCYSV</sequence>
<reference evidence="2 3" key="1">
    <citation type="submission" date="2017-04" db="EMBL/GenBank/DDBJ databases">
        <authorList>
            <person name="Afonso C.L."/>
            <person name="Miller P.J."/>
            <person name="Scott M.A."/>
            <person name="Spackman E."/>
            <person name="Goraichik I."/>
            <person name="Dimitrov K.M."/>
            <person name="Suarez D.L."/>
            <person name="Swayne D.E."/>
        </authorList>
    </citation>
    <scope>NUCLEOTIDE SEQUENCE [LARGE SCALE GENOMIC DNA]</scope>
    <source>
        <strain evidence="2 3">DSM 43828</strain>
    </source>
</reference>
<name>A0A1Y5XX25_KIBAR</name>
<dbReference type="EMBL" id="FWXV01000006">
    <property type="protein sequence ID" value="SMD20498.1"/>
    <property type="molecule type" value="Genomic_DNA"/>
</dbReference>
<evidence type="ECO:0000256" key="1">
    <source>
        <dbReference type="SAM" id="MobiDB-lite"/>
    </source>
</evidence>
<feature type="region of interest" description="Disordered" evidence="1">
    <location>
        <begin position="181"/>
        <end position="217"/>
    </location>
</feature>
<evidence type="ECO:0000313" key="2">
    <source>
        <dbReference type="EMBL" id="SMD20498.1"/>
    </source>
</evidence>
<evidence type="ECO:0000313" key="3">
    <source>
        <dbReference type="Proteomes" id="UP000192674"/>
    </source>
</evidence>
<keyword evidence="3" id="KW-1185">Reference proteome</keyword>
<dbReference type="Proteomes" id="UP000192674">
    <property type="component" value="Unassembled WGS sequence"/>
</dbReference>
<accession>A0A1Y5XX25</accession>
<organism evidence="2 3">
    <name type="scientific">Kibdelosporangium aridum</name>
    <dbReference type="NCBI Taxonomy" id="2030"/>
    <lineage>
        <taxon>Bacteria</taxon>
        <taxon>Bacillati</taxon>
        <taxon>Actinomycetota</taxon>
        <taxon>Actinomycetes</taxon>
        <taxon>Pseudonocardiales</taxon>
        <taxon>Pseudonocardiaceae</taxon>
        <taxon>Kibdelosporangium</taxon>
    </lineage>
</organism>